<dbReference type="PANTHER" id="PTHR34182:SF1">
    <property type="entry name" value="PROTEIN-EXPORT MEMBRANE PROTEIN SECG"/>
    <property type="match status" value="1"/>
</dbReference>
<evidence type="ECO:0000256" key="1">
    <source>
        <dbReference type="ARBA" id="ARBA00004651"/>
    </source>
</evidence>
<organism evidence="12 14">
    <name type="scientific">Sphingobacterium multivorum</name>
    <dbReference type="NCBI Taxonomy" id="28454"/>
    <lineage>
        <taxon>Bacteria</taxon>
        <taxon>Pseudomonadati</taxon>
        <taxon>Bacteroidota</taxon>
        <taxon>Sphingobacteriia</taxon>
        <taxon>Sphingobacteriales</taxon>
        <taxon>Sphingobacteriaceae</taxon>
        <taxon>Sphingobacterium</taxon>
    </lineage>
</organism>
<evidence type="ECO:0000313" key="15">
    <source>
        <dbReference type="Proteomes" id="UP000432350"/>
    </source>
</evidence>
<dbReference type="NCBIfam" id="TIGR00810">
    <property type="entry name" value="secG"/>
    <property type="match status" value="1"/>
</dbReference>
<dbReference type="GO" id="GO:0005886">
    <property type="term" value="C:plasma membrane"/>
    <property type="evidence" value="ECO:0007669"/>
    <property type="project" value="UniProtKB-SubCell"/>
</dbReference>
<dbReference type="GO" id="GO:0015450">
    <property type="term" value="F:protein-transporting ATPase activity"/>
    <property type="evidence" value="ECO:0007669"/>
    <property type="project" value="UniProtKB-UniRule"/>
</dbReference>
<feature type="compositionally biased region" description="Low complexity" evidence="11">
    <location>
        <begin position="98"/>
        <end position="130"/>
    </location>
</feature>
<evidence type="ECO:0000256" key="4">
    <source>
        <dbReference type="ARBA" id="ARBA00022475"/>
    </source>
</evidence>
<accession>A0A2X2IT75</accession>
<dbReference type="AlphaFoldDB" id="A0A2X2IT75"/>
<keyword evidence="4 10" id="KW-1003">Cell membrane</keyword>
<dbReference type="GO" id="GO:0065002">
    <property type="term" value="P:intracellular protein transmembrane transport"/>
    <property type="evidence" value="ECO:0007669"/>
    <property type="project" value="TreeGrafter"/>
</dbReference>
<dbReference type="InterPro" id="IPR004692">
    <property type="entry name" value="SecG"/>
</dbReference>
<evidence type="ECO:0000256" key="3">
    <source>
        <dbReference type="ARBA" id="ARBA00022448"/>
    </source>
</evidence>
<name>A0A2X2IT75_SPHMU</name>
<feature type="transmembrane region" description="Helical" evidence="10">
    <location>
        <begin position="55"/>
        <end position="72"/>
    </location>
</feature>
<evidence type="ECO:0000256" key="5">
    <source>
        <dbReference type="ARBA" id="ARBA00022692"/>
    </source>
</evidence>
<accession>A0A654BHI5</accession>
<feature type="region of interest" description="Disordered" evidence="11">
    <location>
        <begin position="77"/>
        <end position="137"/>
    </location>
</feature>
<keyword evidence="3 10" id="KW-0813">Transport</keyword>
<dbReference type="RefSeq" id="WP_070561633.1">
    <property type="nucleotide sequence ID" value="NZ_CP068086.1"/>
</dbReference>
<evidence type="ECO:0000256" key="10">
    <source>
        <dbReference type="RuleBase" id="RU365087"/>
    </source>
</evidence>
<comment type="function">
    <text evidence="10">Involved in protein export. Participates in an early event of protein translocation.</text>
</comment>
<evidence type="ECO:0000313" key="12">
    <source>
        <dbReference type="EMBL" id="SPZ84514.1"/>
    </source>
</evidence>
<evidence type="ECO:0000256" key="9">
    <source>
        <dbReference type="ARBA" id="ARBA00023136"/>
    </source>
</evidence>
<keyword evidence="6 10" id="KW-0653">Protein transport</keyword>
<evidence type="ECO:0000256" key="7">
    <source>
        <dbReference type="ARBA" id="ARBA00022989"/>
    </source>
</evidence>
<comment type="caution">
    <text evidence="10">Lacks conserved residue(s) required for the propagation of feature annotation.</text>
</comment>
<protein>
    <recommendedName>
        <fullName evidence="10">Protein-export membrane protein SecG</fullName>
    </recommendedName>
</protein>
<sequence length="137" mass="13749">MQGLLIGLIILASIILAFLVLIQNPKGGGLSSGFSGGTNLMGVKRTGDFLEKGTWIMVIAIMVFSLGVNVIGTSPSTSKGGLGGQIEAPKQQGPLNLGTGQQPVGAPAGQGQAAPAQSQEKAPAATPTTKPAEEAKK</sequence>
<keyword evidence="7 10" id="KW-1133">Transmembrane helix</keyword>
<evidence type="ECO:0000256" key="6">
    <source>
        <dbReference type="ARBA" id="ARBA00022927"/>
    </source>
</evidence>
<dbReference type="Proteomes" id="UP000251241">
    <property type="component" value="Unassembled WGS sequence"/>
</dbReference>
<keyword evidence="8 10" id="KW-0811">Translocation</keyword>
<keyword evidence="9 10" id="KW-0472">Membrane</keyword>
<dbReference type="PANTHER" id="PTHR34182">
    <property type="entry name" value="PROTEIN-EXPORT MEMBRANE PROTEIN SECG"/>
    <property type="match status" value="1"/>
</dbReference>
<dbReference type="GO" id="GO:0043952">
    <property type="term" value="P:protein transport by the Sec complex"/>
    <property type="evidence" value="ECO:0007669"/>
    <property type="project" value="TreeGrafter"/>
</dbReference>
<dbReference type="Proteomes" id="UP000432350">
    <property type="component" value="Unassembled WGS sequence"/>
</dbReference>
<dbReference type="EMBL" id="UAUU01000002">
    <property type="protein sequence ID" value="SPZ84514.1"/>
    <property type="molecule type" value="Genomic_DNA"/>
</dbReference>
<reference evidence="13 15" key="2">
    <citation type="submission" date="2019-10" db="EMBL/GenBank/DDBJ databases">
        <authorList>
            <person name="Karimi E."/>
        </authorList>
    </citation>
    <scope>NUCLEOTIDE SEQUENCE [LARGE SCALE GENOMIC DNA]</scope>
    <source>
        <strain evidence="13">Sphingobacterium sp. 8BC</strain>
    </source>
</reference>
<gene>
    <name evidence="12" type="ORF">NCTC11343_01056</name>
    <name evidence="13" type="ORF">SPHINGO8BC_50110</name>
</gene>
<dbReference type="EMBL" id="CABWMV010000024">
    <property type="protein sequence ID" value="VXC79915.1"/>
    <property type="molecule type" value="Genomic_DNA"/>
</dbReference>
<evidence type="ECO:0000313" key="13">
    <source>
        <dbReference type="EMBL" id="VXC79915.1"/>
    </source>
</evidence>
<evidence type="ECO:0000256" key="11">
    <source>
        <dbReference type="SAM" id="MobiDB-lite"/>
    </source>
</evidence>
<evidence type="ECO:0000256" key="8">
    <source>
        <dbReference type="ARBA" id="ARBA00023010"/>
    </source>
</evidence>
<keyword evidence="5 10" id="KW-0812">Transmembrane</keyword>
<reference evidence="12 14" key="1">
    <citation type="submission" date="2018-06" db="EMBL/GenBank/DDBJ databases">
        <authorList>
            <consortium name="Pathogen Informatics"/>
            <person name="Doyle S."/>
        </authorList>
    </citation>
    <scope>NUCLEOTIDE SEQUENCE [LARGE SCALE GENOMIC DNA]</scope>
    <source>
        <strain evidence="12 14">NCTC11343</strain>
    </source>
</reference>
<proteinExistence type="inferred from homology"/>
<dbReference type="GO" id="GO:0009306">
    <property type="term" value="P:protein secretion"/>
    <property type="evidence" value="ECO:0007669"/>
    <property type="project" value="UniProtKB-UniRule"/>
</dbReference>
<comment type="similarity">
    <text evidence="2 10">Belongs to the SecG family.</text>
</comment>
<evidence type="ECO:0000313" key="14">
    <source>
        <dbReference type="Proteomes" id="UP000251241"/>
    </source>
</evidence>
<comment type="subcellular location">
    <subcellularLocation>
        <location evidence="1 10">Cell membrane</location>
        <topology evidence="1 10">Multi-pass membrane protein</topology>
    </subcellularLocation>
</comment>
<evidence type="ECO:0000256" key="2">
    <source>
        <dbReference type="ARBA" id="ARBA00008445"/>
    </source>
</evidence>
<dbReference type="Pfam" id="PF03840">
    <property type="entry name" value="SecG"/>
    <property type="match status" value="1"/>
</dbReference>
<dbReference type="GeneID" id="97183597"/>